<feature type="transmembrane region" description="Helical" evidence="7">
    <location>
        <begin position="106"/>
        <end position="125"/>
    </location>
</feature>
<feature type="transmembrane region" description="Helical" evidence="7">
    <location>
        <begin position="73"/>
        <end position="99"/>
    </location>
</feature>
<protein>
    <submittedName>
        <fullName evidence="8">Energy-coupling factor ABC transporter permease</fullName>
    </submittedName>
</protein>
<feature type="transmembrane region" description="Helical" evidence="7">
    <location>
        <begin position="40"/>
        <end position="61"/>
    </location>
</feature>
<keyword evidence="9" id="KW-1185">Reference proteome</keyword>
<evidence type="ECO:0000313" key="9">
    <source>
        <dbReference type="Proteomes" id="UP001138997"/>
    </source>
</evidence>
<dbReference type="Proteomes" id="UP001138997">
    <property type="component" value="Unassembled WGS sequence"/>
</dbReference>
<evidence type="ECO:0000256" key="6">
    <source>
        <dbReference type="ARBA" id="ARBA00023136"/>
    </source>
</evidence>
<feature type="transmembrane region" description="Helical" evidence="7">
    <location>
        <begin position="172"/>
        <end position="199"/>
    </location>
</feature>
<evidence type="ECO:0000256" key="1">
    <source>
        <dbReference type="ARBA" id="ARBA00004651"/>
    </source>
</evidence>
<dbReference type="PANTHER" id="PTHR34229:SF1">
    <property type="entry name" value="METAL TRANSPORT PROTEIN HI_1621-RELATED"/>
    <property type="match status" value="1"/>
</dbReference>
<keyword evidence="2" id="KW-0813">Transport</keyword>
<sequence length="218" mass="21675">MHAPDGFVNAPTSIAAGVVAAAGIAVCLRKAREELDDRTAPLAGLVAVYVFAAQMLNFPVAGGTSGHLLGGTLAAVLVGPFTGALCVSVVLLVQAVLFADGGLTALGLNISTMALATVLIGYPLARFLLRVRIPLAVSSGIAAGVSVVGASLTFVLFYALGGTTEVALGTVTAAMVGVHALIGIGEGLITALTVGAIAATRPDLIHLNRSLAPTPVEV</sequence>
<feature type="transmembrane region" description="Helical" evidence="7">
    <location>
        <begin position="6"/>
        <end position="28"/>
    </location>
</feature>
<evidence type="ECO:0000256" key="5">
    <source>
        <dbReference type="ARBA" id="ARBA00022989"/>
    </source>
</evidence>
<proteinExistence type="predicted"/>
<keyword evidence="6 7" id="KW-0472">Membrane</keyword>
<dbReference type="Gene3D" id="1.10.1760.20">
    <property type="match status" value="1"/>
</dbReference>
<dbReference type="AlphaFoldDB" id="A0A9X1NBD0"/>
<comment type="subcellular location">
    <subcellularLocation>
        <location evidence="1">Cell membrane</location>
        <topology evidence="1">Multi-pass membrane protein</topology>
    </subcellularLocation>
</comment>
<keyword evidence="3" id="KW-1003">Cell membrane</keyword>
<accession>A0A9X1NBD0</accession>
<comment type="caution">
    <text evidence="8">The sequence shown here is derived from an EMBL/GenBank/DDBJ whole genome shotgun (WGS) entry which is preliminary data.</text>
</comment>
<name>A0A9X1NBD0_9ACTN</name>
<dbReference type="EMBL" id="JAJOMB010000002">
    <property type="protein sequence ID" value="MCD5310161.1"/>
    <property type="molecule type" value="Genomic_DNA"/>
</dbReference>
<evidence type="ECO:0000256" key="2">
    <source>
        <dbReference type="ARBA" id="ARBA00022448"/>
    </source>
</evidence>
<dbReference type="PANTHER" id="PTHR34229">
    <property type="entry name" value="METAL TRANSPORT PROTEIN HI_1621-RELATED"/>
    <property type="match status" value="1"/>
</dbReference>
<evidence type="ECO:0000256" key="3">
    <source>
        <dbReference type="ARBA" id="ARBA00022475"/>
    </source>
</evidence>
<dbReference type="Pfam" id="PF01891">
    <property type="entry name" value="CbiM"/>
    <property type="match status" value="1"/>
</dbReference>
<dbReference type="GO" id="GO:0005886">
    <property type="term" value="C:plasma membrane"/>
    <property type="evidence" value="ECO:0007669"/>
    <property type="project" value="UniProtKB-SubCell"/>
</dbReference>
<dbReference type="InterPro" id="IPR002751">
    <property type="entry name" value="CbiM/NikMN"/>
</dbReference>
<evidence type="ECO:0000256" key="7">
    <source>
        <dbReference type="SAM" id="Phobius"/>
    </source>
</evidence>
<dbReference type="GO" id="GO:0000041">
    <property type="term" value="P:transition metal ion transport"/>
    <property type="evidence" value="ECO:0007669"/>
    <property type="project" value="InterPro"/>
</dbReference>
<feature type="transmembrane region" description="Helical" evidence="7">
    <location>
        <begin position="137"/>
        <end position="160"/>
    </location>
</feature>
<keyword evidence="4 7" id="KW-0812">Transmembrane</keyword>
<keyword evidence="5 7" id="KW-1133">Transmembrane helix</keyword>
<organism evidence="8 9">
    <name type="scientific">Kineosporia babensis</name>
    <dbReference type="NCBI Taxonomy" id="499548"/>
    <lineage>
        <taxon>Bacteria</taxon>
        <taxon>Bacillati</taxon>
        <taxon>Actinomycetota</taxon>
        <taxon>Actinomycetes</taxon>
        <taxon>Kineosporiales</taxon>
        <taxon>Kineosporiaceae</taxon>
        <taxon>Kineosporia</taxon>
    </lineage>
</organism>
<gene>
    <name evidence="8" type="ORF">LR394_04585</name>
</gene>
<reference evidence="8" key="1">
    <citation type="submission" date="2021-11" db="EMBL/GenBank/DDBJ databases">
        <title>Streptomyces corallinus and Kineosporia corallina sp. nov., two new coral-derived marine actinobacteria.</title>
        <authorList>
            <person name="Buangrab K."/>
            <person name="Sutthacheep M."/>
            <person name="Yeemin T."/>
            <person name="Harunari E."/>
            <person name="Igarashi Y."/>
            <person name="Sripreechasak P."/>
            <person name="Kanchanasin P."/>
            <person name="Tanasupawat S."/>
            <person name="Phongsopitanun W."/>
        </authorList>
    </citation>
    <scope>NUCLEOTIDE SEQUENCE</scope>
    <source>
        <strain evidence="8">JCM 31032</strain>
    </source>
</reference>
<evidence type="ECO:0000313" key="8">
    <source>
        <dbReference type="EMBL" id="MCD5310161.1"/>
    </source>
</evidence>
<evidence type="ECO:0000256" key="4">
    <source>
        <dbReference type="ARBA" id="ARBA00022692"/>
    </source>
</evidence>